<reference evidence="1 2" key="1">
    <citation type="submission" date="2016-10" db="EMBL/GenBank/DDBJ databases">
        <authorList>
            <person name="de Groot N.N."/>
        </authorList>
    </citation>
    <scope>NUCLEOTIDE SEQUENCE [LARGE SCALE GENOMIC DNA]</scope>
    <source>
        <strain evidence="1 2">CGMCC 1.6848</strain>
    </source>
</reference>
<organism evidence="1 2">
    <name type="scientific">Modicisalibacter xianhensis</name>
    <dbReference type="NCBI Taxonomy" id="442341"/>
    <lineage>
        <taxon>Bacteria</taxon>
        <taxon>Pseudomonadati</taxon>
        <taxon>Pseudomonadota</taxon>
        <taxon>Gammaproteobacteria</taxon>
        <taxon>Oceanospirillales</taxon>
        <taxon>Halomonadaceae</taxon>
        <taxon>Modicisalibacter</taxon>
    </lineage>
</organism>
<dbReference type="InterPro" id="IPR032676">
    <property type="entry name" value="YkuD_2"/>
</dbReference>
<sequence>MLRRPLPSLLFALLVLVLPLLGQQARAGEFLAQASTVPTHSPQTQSLAHMLSALAPQADRRVLRLAARAVSCAGKDADRLAVIDYSLPSTQPRLWVFDLVKRTLTFKELVAHGRGSGNARATAFSNVPDSWQSSLGLFRTLNSYQGSNGYSLRLEGLEPGVNDNAFERAIVIHGADYVDKAFIAQTGRLGRSHGCPAVRENIASPLIDSLKDGQYLFVYYPDDEWLKTSSFLHCDSSAPQLASQ</sequence>
<dbReference type="AlphaFoldDB" id="A0A1I3A127"/>
<dbReference type="Pfam" id="PF13645">
    <property type="entry name" value="YkuD_2"/>
    <property type="match status" value="1"/>
</dbReference>
<accession>A0A1I3A127</accession>
<dbReference type="EMBL" id="FOPY01000004">
    <property type="protein sequence ID" value="SFH43586.1"/>
    <property type="molecule type" value="Genomic_DNA"/>
</dbReference>
<evidence type="ECO:0000313" key="1">
    <source>
        <dbReference type="EMBL" id="SFH43586.1"/>
    </source>
</evidence>
<dbReference type="PANTHER" id="PTHR38477:SF1">
    <property type="entry name" value="MUREIN L,D-TRANSPEPTIDASE CATALYTIC DOMAIN FAMILY PROTEIN"/>
    <property type="match status" value="1"/>
</dbReference>
<name>A0A1I3A127_9GAMM</name>
<keyword evidence="2" id="KW-1185">Reference proteome</keyword>
<dbReference type="PANTHER" id="PTHR38477">
    <property type="entry name" value="HYPOTHETICAL EXPORTED PROTEIN"/>
    <property type="match status" value="1"/>
</dbReference>
<evidence type="ECO:0000313" key="2">
    <source>
        <dbReference type="Proteomes" id="UP000199040"/>
    </source>
</evidence>
<gene>
    <name evidence="1" type="ORF">SAMN04487959_10459</name>
</gene>
<proteinExistence type="predicted"/>
<dbReference type="RefSeq" id="WP_092844455.1">
    <property type="nucleotide sequence ID" value="NZ_FOPY01000004.1"/>
</dbReference>
<dbReference type="STRING" id="442341.SAMN04487959_10459"/>
<dbReference type="Proteomes" id="UP000199040">
    <property type="component" value="Unassembled WGS sequence"/>
</dbReference>
<protein>
    <submittedName>
        <fullName evidence="1">L,D-transpeptidase catalytic domain</fullName>
    </submittedName>
</protein>